<protein>
    <submittedName>
        <fullName evidence="1">Uncharacterized protein</fullName>
    </submittedName>
</protein>
<evidence type="ECO:0000313" key="1">
    <source>
        <dbReference type="EMBL" id="RKD25005.1"/>
    </source>
</evidence>
<dbReference type="Proteomes" id="UP000284219">
    <property type="component" value="Unassembled WGS sequence"/>
</dbReference>
<organism evidence="1 2">
    <name type="scientific">Ammoniphilus oxalaticus</name>
    <dbReference type="NCBI Taxonomy" id="66863"/>
    <lineage>
        <taxon>Bacteria</taxon>
        <taxon>Bacillati</taxon>
        <taxon>Bacillota</taxon>
        <taxon>Bacilli</taxon>
        <taxon>Bacillales</taxon>
        <taxon>Paenibacillaceae</taxon>
        <taxon>Aneurinibacillus group</taxon>
        <taxon>Ammoniphilus</taxon>
    </lineage>
</organism>
<comment type="caution">
    <text evidence="1">The sequence shown here is derived from an EMBL/GenBank/DDBJ whole genome shotgun (WGS) entry which is preliminary data.</text>
</comment>
<dbReference type="AlphaFoldDB" id="A0A419SLW5"/>
<proteinExistence type="predicted"/>
<accession>A0A419SLW5</accession>
<reference evidence="1 2" key="1">
    <citation type="submission" date="2016-08" db="EMBL/GenBank/DDBJ databases">
        <title>Novel Firmicute Genomes.</title>
        <authorList>
            <person name="Poppleton D.I."/>
            <person name="Gribaldo S."/>
        </authorList>
    </citation>
    <scope>NUCLEOTIDE SEQUENCE [LARGE SCALE GENOMIC DNA]</scope>
    <source>
        <strain evidence="1 2">RAOx-1</strain>
    </source>
</reference>
<sequence>MLKQGEPIVYQSDSGKKIVIQLFHDSSNRAFHVLEKQESELNLYEDNTDCQGEYVVFPSKGMAFLIEKLNEDNGVVIDGEQDSLYLYSKKNEILEYKGLYKDFNVIWDRQNPNLHKRFAER</sequence>
<dbReference type="RefSeq" id="WP_120188824.1">
    <property type="nucleotide sequence ID" value="NZ_MCHY01000007.1"/>
</dbReference>
<name>A0A419SLW5_9BACL</name>
<evidence type="ECO:0000313" key="2">
    <source>
        <dbReference type="Proteomes" id="UP000284219"/>
    </source>
</evidence>
<dbReference type="EMBL" id="MCHY01000007">
    <property type="protein sequence ID" value="RKD25005.1"/>
    <property type="molecule type" value="Genomic_DNA"/>
</dbReference>
<keyword evidence="2" id="KW-1185">Reference proteome</keyword>
<gene>
    <name evidence="1" type="ORF">BEP19_04000</name>
</gene>